<sequence>MSELMKPHNESKSTKVVAWCVILFGIVLGIAFILSYGKVETRNDNLDIIQVWSTEMITIGLFIIFNGLLFGYLLLKISSILSHLENNKNSSDKI</sequence>
<dbReference type="RefSeq" id="WP_274569123.1">
    <property type="nucleotide sequence ID" value="NZ_JALNTF010000014.1"/>
</dbReference>
<name>A0AB35K1T0_9GAMM</name>
<organism evidence="2 3">
    <name type="scientific">Acinetobacter lactucae</name>
    <dbReference type="NCBI Taxonomy" id="1785128"/>
    <lineage>
        <taxon>Bacteria</taxon>
        <taxon>Pseudomonadati</taxon>
        <taxon>Pseudomonadota</taxon>
        <taxon>Gammaproteobacteria</taxon>
        <taxon>Moraxellales</taxon>
        <taxon>Moraxellaceae</taxon>
        <taxon>Acinetobacter</taxon>
        <taxon>Acinetobacter calcoaceticus/baumannii complex</taxon>
    </lineage>
</organism>
<keyword evidence="1" id="KW-1133">Transmembrane helix</keyword>
<keyword evidence="1" id="KW-0812">Transmembrane</keyword>
<keyword evidence="1" id="KW-0472">Membrane</keyword>
<feature type="transmembrane region" description="Helical" evidence="1">
    <location>
        <begin position="16"/>
        <end position="36"/>
    </location>
</feature>
<evidence type="ECO:0000256" key="1">
    <source>
        <dbReference type="SAM" id="Phobius"/>
    </source>
</evidence>
<reference evidence="2" key="1">
    <citation type="submission" date="2022-12" db="EMBL/GenBank/DDBJ databases">
        <title>Acinetobacter lactucae: Emerging opportunistic pathogenic species of genus Acinetobacter isolated from immunocompromised patients in clinical settings of India.</title>
        <authorList>
            <person name="Amar A.K."/>
            <person name="Sawant A.R."/>
            <person name="Meera M."/>
            <person name="Tomar A."/>
            <person name="Sistla S."/>
            <person name="Prashanth K."/>
        </authorList>
    </citation>
    <scope>NUCLEOTIDE SEQUENCE</scope>
    <source>
        <strain evidence="2">PKAL1828C</strain>
    </source>
</reference>
<comment type="caution">
    <text evidence="2">The sequence shown here is derived from an EMBL/GenBank/DDBJ whole genome shotgun (WGS) entry which is preliminary data.</text>
</comment>
<feature type="transmembrane region" description="Helical" evidence="1">
    <location>
        <begin position="56"/>
        <end position="75"/>
    </location>
</feature>
<accession>A0AB35K1T0</accession>
<evidence type="ECO:0000313" key="2">
    <source>
        <dbReference type="EMBL" id="MDD9321640.1"/>
    </source>
</evidence>
<evidence type="ECO:0008006" key="4">
    <source>
        <dbReference type="Google" id="ProtNLM"/>
    </source>
</evidence>
<dbReference type="Proteomes" id="UP001150055">
    <property type="component" value="Unassembled WGS sequence"/>
</dbReference>
<dbReference type="AlphaFoldDB" id="A0AB35K1T0"/>
<gene>
    <name evidence="2" type="ORF">M0O54_16235</name>
</gene>
<proteinExistence type="predicted"/>
<evidence type="ECO:0000313" key="3">
    <source>
        <dbReference type="Proteomes" id="UP001150055"/>
    </source>
</evidence>
<dbReference type="EMBL" id="JALNTG010000061">
    <property type="protein sequence ID" value="MDD9321640.1"/>
    <property type="molecule type" value="Genomic_DNA"/>
</dbReference>
<protein>
    <recommendedName>
        <fullName evidence="4">DUF3955 domain-containing protein</fullName>
    </recommendedName>
</protein>